<dbReference type="InterPro" id="IPR003339">
    <property type="entry name" value="ABC/ECF_trnsptr_transmembrane"/>
</dbReference>
<dbReference type="Pfam" id="PF02361">
    <property type="entry name" value="CbiQ"/>
    <property type="match status" value="1"/>
</dbReference>
<comment type="subcellular location">
    <subcellularLocation>
        <location evidence="1">Cell membrane</location>
        <topology evidence="1">Multi-pass membrane protein</topology>
    </subcellularLocation>
</comment>
<dbReference type="AlphaFoldDB" id="A0A1T4K0P9"/>
<feature type="transmembrane region" description="Helical" evidence="6">
    <location>
        <begin position="113"/>
        <end position="132"/>
    </location>
</feature>
<feature type="transmembrane region" description="Helical" evidence="6">
    <location>
        <begin position="65"/>
        <end position="82"/>
    </location>
</feature>
<feature type="transmembrane region" description="Helical" evidence="6">
    <location>
        <begin position="230"/>
        <end position="251"/>
    </location>
</feature>
<dbReference type="NCBIfam" id="TIGR02454">
    <property type="entry name" value="ECF_T_CbiQ"/>
    <property type="match status" value="1"/>
</dbReference>
<reference evidence="8" key="1">
    <citation type="submission" date="2017-02" db="EMBL/GenBank/DDBJ databases">
        <authorList>
            <person name="Varghese N."/>
            <person name="Submissions S."/>
        </authorList>
    </citation>
    <scope>NUCLEOTIDE SEQUENCE [LARGE SCALE GENOMIC DNA]</scope>
    <source>
        <strain evidence="8">ATCC BAA-73</strain>
    </source>
</reference>
<evidence type="ECO:0000313" key="7">
    <source>
        <dbReference type="EMBL" id="SJZ36020.1"/>
    </source>
</evidence>
<evidence type="ECO:0000256" key="5">
    <source>
        <dbReference type="ARBA" id="ARBA00023136"/>
    </source>
</evidence>
<dbReference type="CDD" id="cd16914">
    <property type="entry name" value="EcfT"/>
    <property type="match status" value="1"/>
</dbReference>
<evidence type="ECO:0000256" key="2">
    <source>
        <dbReference type="ARBA" id="ARBA00022475"/>
    </source>
</evidence>
<evidence type="ECO:0000256" key="6">
    <source>
        <dbReference type="SAM" id="Phobius"/>
    </source>
</evidence>
<keyword evidence="5 6" id="KW-0472">Membrane</keyword>
<dbReference type="InterPro" id="IPR051611">
    <property type="entry name" value="ECF_transporter_component"/>
</dbReference>
<feature type="transmembrane region" description="Helical" evidence="6">
    <location>
        <begin position="20"/>
        <end position="53"/>
    </location>
</feature>
<dbReference type="PANTHER" id="PTHR34857">
    <property type="entry name" value="SLL0384 PROTEIN"/>
    <property type="match status" value="1"/>
</dbReference>
<dbReference type="GO" id="GO:0043190">
    <property type="term" value="C:ATP-binding cassette (ABC) transporter complex"/>
    <property type="evidence" value="ECO:0007669"/>
    <property type="project" value="InterPro"/>
</dbReference>
<keyword evidence="8" id="KW-1185">Reference proteome</keyword>
<organism evidence="7 8">
    <name type="scientific">Selenihalanaerobacter shriftii</name>
    <dbReference type="NCBI Taxonomy" id="142842"/>
    <lineage>
        <taxon>Bacteria</taxon>
        <taxon>Bacillati</taxon>
        <taxon>Bacillota</taxon>
        <taxon>Clostridia</taxon>
        <taxon>Halanaerobiales</taxon>
        <taxon>Halobacteroidaceae</taxon>
        <taxon>Selenihalanaerobacter</taxon>
    </lineage>
</organism>
<evidence type="ECO:0000313" key="8">
    <source>
        <dbReference type="Proteomes" id="UP000190625"/>
    </source>
</evidence>
<dbReference type="OrthoDB" id="8585740at2"/>
<keyword evidence="3 6" id="KW-0812">Transmembrane</keyword>
<evidence type="ECO:0000256" key="3">
    <source>
        <dbReference type="ARBA" id="ARBA00022692"/>
    </source>
</evidence>
<protein>
    <submittedName>
        <fullName evidence="7">Cobalt/nickel transport system permease protein</fullName>
    </submittedName>
</protein>
<feature type="transmembrane region" description="Helical" evidence="6">
    <location>
        <begin position="88"/>
        <end position="106"/>
    </location>
</feature>
<proteinExistence type="predicted"/>
<evidence type="ECO:0000256" key="1">
    <source>
        <dbReference type="ARBA" id="ARBA00004651"/>
    </source>
</evidence>
<dbReference type="RefSeq" id="WP_078809051.1">
    <property type="nucleotide sequence ID" value="NZ_FUWM01000005.1"/>
</dbReference>
<keyword evidence="4 6" id="KW-1133">Transmembrane helix</keyword>
<dbReference type="GO" id="GO:0006824">
    <property type="term" value="P:cobalt ion transport"/>
    <property type="evidence" value="ECO:0007669"/>
    <property type="project" value="InterPro"/>
</dbReference>
<dbReference type="EMBL" id="FUWM01000005">
    <property type="protein sequence ID" value="SJZ36020.1"/>
    <property type="molecule type" value="Genomic_DNA"/>
</dbReference>
<gene>
    <name evidence="7" type="ORF">SAMN02745118_00542</name>
</gene>
<dbReference type="InterPro" id="IPR012809">
    <property type="entry name" value="ECF_CbiQ"/>
</dbReference>
<dbReference type="STRING" id="142842.SAMN02745118_00542"/>
<name>A0A1T4K0P9_9FIRM</name>
<keyword evidence="2" id="KW-1003">Cell membrane</keyword>
<accession>A0A1T4K0P9</accession>
<feature type="transmembrane region" description="Helical" evidence="6">
    <location>
        <begin position="144"/>
        <end position="162"/>
    </location>
</feature>
<sequence>MFNEKFANGSTWVHELDPRLKIIITMLLATIAAVGSNISMLLQIFLLASFFLVSARLDVKQVLKRLLIINTFIFFMWLFIPFTYPGEGLFQIGPLTASWAGIMYAIRITIRSNAIMIIVISLLSTSTIASLMHALKCLYVPEKLIYLFFFVYRYIYVVGNELKSLQNAMKVRGFKPETSLHCYKSYAYLVGMLIIKSYERSIRVYRAMLARGFKGKLYIQDDFKISPRDIVVLAGTLVCLSWFVVLEQGIISI</sequence>
<dbReference type="PANTHER" id="PTHR34857:SF2">
    <property type="entry name" value="SLL0384 PROTEIN"/>
    <property type="match status" value="1"/>
</dbReference>
<evidence type="ECO:0000256" key="4">
    <source>
        <dbReference type="ARBA" id="ARBA00022989"/>
    </source>
</evidence>
<dbReference type="Proteomes" id="UP000190625">
    <property type="component" value="Unassembled WGS sequence"/>
</dbReference>